<dbReference type="Gene3D" id="2.40.70.10">
    <property type="entry name" value="Acid Proteases"/>
    <property type="match status" value="1"/>
</dbReference>
<dbReference type="GO" id="GO:0004519">
    <property type="term" value="F:endonuclease activity"/>
    <property type="evidence" value="ECO:0007669"/>
    <property type="project" value="UniProtKB-KW"/>
</dbReference>
<comment type="caution">
    <text evidence="11">The sequence shown here is derived from an EMBL/GenBank/DDBJ whole genome shotgun (WGS) entry which is preliminary data.</text>
</comment>
<proteinExistence type="predicted"/>
<evidence type="ECO:0000256" key="9">
    <source>
        <dbReference type="SAM" id="MobiDB-lite"/>
    </source>
</evidence>
<organism evidence="11 12">
    <name type="scientific">Rhynchospora pubera</name>
    <dbReference type="NCBI Taxonomy" id="906938"/>
    <lineage>
        <taxon>Eukaryota</taxon>
        <taxon>Viridiplantae</taxon>
        <taxon>Streptophyta</taxon>
        <taxon>Embryophyta</taxon>
        <taxon>Tracheophyta</taxon>
        <taxon>Spermatophyta</taxon>
        <taxon>Magnoliopsida</taxon>
        <taxon>Liliopsida</taxon>
        <taxon>Poales</taxon>
        <taxon>Cyperaceae</taxon>
        <taxon>Cyperoideae</taxon>
        <taxon>Rhynchosporeae</taxon>
        <taxon>Rhynchospora</taxon>
    </lineage>
</organism>
<dbReference type="CDD" id="cd09274">
    <property type="entry name" value="RNase_HI_RT_Ty3"/>
    <property type="match status" value="1"/>
</dbReference>
<accession>A0AAV8EHV8</accession>
<keyword evidence="12" id="KW-1185">Reference proteome</keyword>
<dbReference type="PANTHER" id="PTHR37984">
    <property type="entry name" value="PROTEIN CBG26694"/>
    <property type="match status" value="1"/>
</dbReference>
<dbReference type="FunFam" id="3.10.10.10:FF:000007">
    <property type="entry name" value="Retrovirus-related Pol polyprotein from transposon 17.6-like Protein"/>
    <property type="match status" value="1"/>
</dbReference>
<dbReference type="CDD" id="cd01647">
    <property type="entry name" value="RT_LTR"/>
    <property type="match status" value="1"/>
</dbReference>
<dbReference type="InterPro" id="IPR041577">
    <property type="entry name" value="RT_RNaseH_2"/>
</dbReference>
<gene>
    <name evidence="11" type="ORF">LUZ62_064291</name>
</gene>
<feature type="compositionally biased region" description="Basic and acidic residues" evidence="9">
    <location>
        <begin position="288"/>
        <end position="299"/>
    </location>
</feature>
<dbReference type="InterPro" id="IPR045358">
    <property type="entry name" value="Ty3_capsid"/>
</dbReference>
<dbReference type="Gene3D" id="3.10.20.370">
    <property type="match status" value="1"/>
</dbReference>
<evidence type="ECO:0000256" key="5">
    <source>
        <dbReference type="ARBA" id="ARBA00022759"/>
    </source>
</evidence>
<evidence type="ECO:0000256" key="6">
    <source>
        <dbReference type="ARBA" id="ARBA00022801"/>
    </source>
</evidence>
<dbReference type="EMBL" id="JAMFTS010000003">
    <property type="protein sequence ID" value="KAJ4780034.1"/>
    <property type="molecule type" value="Genomic_DNA"/>
</dbReference>
<dbReference type="FunFam" id="3.30.70.270:FF:000020">
    <property type="entry name" value="Transposon Tf2-6 polyprotein-like Protein"/>
    <property type="match status" value="1"/>
</dbReference>
<name>A0AAV8EHV8_9POAL</name>
<dbReference type="Proteomes" id="UP001140206">
    <property type="component" value="Chromosome 3"/>
</dbReference>
<keyword evidence="7" id="KW-0695">RNA-directed DNA polymerase</keyword>
<keyword evidence="3" id="KW-0548">Nucleotidyltransferase</keyword>
<dbReference type="Gene3D" id="3.10.10.10">
    <property type="entry name" value="HIV Type 1 Reverse Transcriptase, subunit A, domain 1"/>
    <property type="match status" value="1"/>
</dbReference>
<dbReference type="AlphaFoldDB" id="A0AAV8EHV8"/>
<dbReference type="PROSITE" id="PS50878">
    <property type="entry name" value="RT_POL"/>
    <property type="match status" value="1"/>
</dbReference>
<evidence type="ECO:0000256" key="3">
    <source>
        <dbReference type="ARBA" id="ARBA00022695"/>
    </source>
</evidence>
<dbReference type="InterPro" id="IPR021109">
    <property type="entry name" value="Peptidase_aspartic_dom_sf"/>
</dbReference>
<evidence type="ECO:0000259" key="10">
    <source>
        <dbReference type="PROSITE" id="PS50878"/>
    </source>
</evidence>
<evidence type="ECO:0000256" key="2">
    <source>
        <dbReference type="ARBA" id="ARBA00022679"/>
    </source>
</evidence>
<feature type="domain" description="Reverse transcriptase" evidence="10">
    <location>
        <begin position="630"/>
        <end position="844"/>
    </location>
</feature>
<evidence type="ECO:0000313" key="11">
    <source>
        <dbReference type="EMBL" id="KAJ4780034.1"/>
    </source>
</evidence>
<dbReference type="InterPro" id="IPR043128">
    <property type="entry name" value="Rev_trsase/Diguanyl_cyclase"/>
</dbReference>
<dbReference type="CDD" id="cd00303">
    <property type="entry name" value="retropepsin_like"/>
    <property type="match status" value="1"/>
</dbReference>
<keyword evidence="5" id="KW-0255">Endonuclease</keyword>
<dbReference type="GO" id="GO:0006508">
    <property type="term" value="P:proteolysis"/>
    <property type="evidence" value="ECO:0007669"/>
    <property type="project" value="UniProtKB-KW"/>
</dbReference>
<evidence type="ECO:0000256" key="7">
    <source>
        <dbReference type="ARBA" id="ARBA00022918"/>
    </source>
</evidence>
<dbReference type="SUPFAM" id="SSF56672">
    <property type="entry name" value="DNA/RNA polymerases"/>
    <property type="match status" value="1"/>
</dbReference>
<dbReference type="GO" id="GO:0008233">
    <property type="term" value="F:peptidase activity"/>
    <property type="evidence" value="ECO:0007669"/>
    <property type="project" value="UniProtKB-KW"/>
</dbReference>
<reference evidence="11" key="1">
    <citation type="submission" date="2022-08" db="EMBL/GenBank/DDBJ databases">
        <authorList>
            <person name="Marques A."/>
        </authorList>
    </citation>
    <scope>NUCLEOTIDE SEQUENCE</scope>
    <source>
        <strain evidence="11">RhyPub2mFocal</strain>
        <tissue evidence="11">Leaves</tissue>
    </source>
</reference>
<feature type="compositionally biased region" description="Basic and acidic residues" evidence="9">
    <location>
        <begin position="88"/>
        <end position="104"/>
    </location>
</feature>
<evidence type="ECO:0000313" key="12">
    <source>
        <dbReference type="Proteomes" id="UP001140206"/>
    </source>
</evidence>
<dbReference type="Pfam" id="PF00078">
    <property type="entry name" value="RVT_1"/>
    <property type="match status" value="1"/>
</dbReference>
<protein>
    <submittedName>
        <fullName evidence="11">Polyprotein</fullName>
    </submittedName>
</protein>
<keyword evidence="4" id="KW-0540">Nuclease</keyword>
<dbReference type="InterPro" id="IPR050951">
    <property type="entry name" value="Retrovirus_Pol_polyprotein"/>
</dbReference>
<evidence type="ECO:0000256" key="8">
    <source>
        <dbReference type="ARBA" id="ARBA00023268"/>
    </source>
</evidence>
<dbReference type="SUPFAM" id="SSF50630">
    <property type="entry name" value="Acid proteases"/>
    <property type="match status" value="1"/>
</dbReference>
<keyword evidence="6" id="KW-0378">Hydrolase</keyword>
<feature type="region of interest" description="Disordered" evidence="9">
    <location>
        <begin position="60"/>
        <end position="105"/>
    </location>
</feature>
<feature type="region of interest" description="Disordered" evidence="9">
    <location>
        <begin position="288"/>
        <end position="315"/>
    </location>
</feature>
<sequence length="1092" mass="125082">MPPKPSLSEQFSEELQQAVQQIHDRFNQELQQTNSRVEQHQLDTTNKIEELRSMVAQLLKQGSSGTSSGEHGSTFGRTNCTPVRPAPLHHDGGGEESKFHRGQEQRISLPRTEFPLFDGFNPTAWKSKCENYFSIYQIPEHLKSQMAILHFSGEAQEWFDCFREECPDLPWPLLVEEVLDRFMAHSDSNPVGDFKRVCQTGKVTDYIRQFERSKARLIAETKISNTTFFVQGFIEGLKEEIRYAVEVHDPVTLNQAFNYARKAELNLEGIDRRNRTLLKNISYHPSKSFKESDPTKKDIPMNPFTKTHNSLGGKEMSREQMRALKLCYYCKEKYFPGHKCKMKTLLSLQAQESLPTEEAPSDDGDDSHQFIEWVTDASIEDSFYKEEAVITMCADPQPQKFHTLRFKGMFDQVPICILIDTGSTHSFINPSLVDTTKWQVIHTNPLHVRIANGAAMATCTKCDELTFTLQNHELTGAVRLLNIQGYDLILGMDWLSLHGPMTIDWNSGQVQLYEGEQKLTFKVQTEVAEVHFCQGELCTLTESKKGSLLMIAHIFHVTEDTTNFPPVHSLLQPILQQFAHVFQEPTSIPPVRAIDHQIPLQDSTKAVSIRPYRYSYFQKKEIDKIVEELLANSFIRPSTSPFSSPVLLVKKKDDSWRLCIDYRQLNENTIKNKYPIPIIDDLLDELKGAQCFSKIDLRSGYHQIRMAEDDIYKRAFRTHNGHFEFVVMPFGLTNAPATFQTLMNNLFKPYIRKFILVFFDDILIYSTSMEDHAQHVHTTLQILHSNQLYAKMSKCEFGLSQIEYLVHIISNKEVATDPKKIQTMLDWPVPKSVKALRGFLGLTGYYRKFVRNYGIIAKPLTDLTKKNAFCWNFQAQQAFERLKVAMSTALVLTLPDYSKKFTIETDASALGMGAVLMQDNKPIAFLSKRLGLRNQGLSTYEKEFLSLLTTVKKWRHYLVGSHFVIKTDQISLKHLLEQRVSTTLQHKGLCKLLGLDYSIEYKKGKENKVVDALSRVQGDNWHISDSSSDLWAVSEILPEWIHELLASYINDPWIAHLKQSIDNNSGDNHSDFSIHNGVLRFKGRICVGSSDG</sequence>
<dbReference type="Pfam" id="PF17919">
    <property type="entry name" value="RT_RNaseH_2"/>
    <property type="match status" value="1"/>
</dbReference>
<dbReference type="Gene3D" id="3.30.70.270">
    <property type="match status" value="2"/>
</dbReference>
<evidence type="ECO:0000256" key="1">
    <source>
        <dbReference type="ARBA" id="ARBA00022670"/>
    </source>
</evidence>
<dbReference type="Pfam" id="PF19259">
    <property type="entry name" value="Ty3_capsid"/>
    <property type="match status" value="1"/>
</dbReference>
<dbReference type="PANTHER" id="PTHR37984:SF5">
    <property type="entry name" value="PROTEIN NYNRIN-LIKE"/>
    <property type="match status" value="1"/>
</dbReference>
<keyword evidence="1" id="KW-0645">Protease</keyword>
<dbReference type="InterPro" id="IPR043502">
    <property type="entry name" value="DNA/RNA_pol_sf"/>
</dbReference>
<evidence type="ECO:0000256" key="4">
    <source>
        <dbReference type="ARBA" id="ARBA00022722"/>
    </source>
</evidence>
<keyword evidence="2" id="KW-0808">Transferase</keyword>
<keyword evidence="8" id="KW-0511">Multifunctional enzyme</keyword>
<dbReference type="Pfam" id="PF08284">
    <property type="entry name" value="RVP_2"/>
    <property type="match status" value="1"/>
</dbReference>
<dbReference type="GO" id="GO:0003964">
    <property type="term" value="F:RNA-directed DNA polymerase activity"/>
    <property type="evidence" value="ECO:0007669"/>
    <property type="project" value="UniProtKB-KW"/>
</dbReference>
<dbReference type="InterPro" id="IPR000477">
    <property type="entry name" value="RT_dom"/>
</dbReference>
<feature type="compositionally biased region" description="Low complexity" evidence="9">
    <location>
        <begin position="62"/>
        <end position="76"/>
    </location>
</feature>